<dbReference type="Proteomes" id="UP000030012">
    <property type="component" value="Unassembled WGS sequence"/>
</dbReference>
<dbReference type="RefSeq" id="WP_039252704.1">
    <property type="nucleotide sequence ID" value="NZ_JENJ01000006.1"/>
</dbReference>
<reference evidence="4 5" key="1">
    <citation type="submission" date="2014-01" db="EMBL/GenBank/DDBJ databases">
        <title>Plasmidome dynamics in the species complex Clostridium novyi sensu lato converts strains of independent lineages into distinctly different pathogens.</title>
        <authorList>
            <person name="Skarin H."/>
            <person name="Segerman B."/>
        </authorList>
    </citation>
    <scope>NUCLEOTIDE SEQUENCE [LARGE SCALE GENOMIC DNA]</scope>
    <source>
        <strain evidence="4 5">4552</strain>
    </source>
</reference>
<dbReference type="AlphaFoldDB" id="A0A0A0IDY9"/>
<feature type="compositionally biased region" description="Basic and acidic residues" evidence="1">
    <location>
        <begin position="151"/>
        <end position="172"/>
    </location>
</feature>
<feature type="compositionally biased region" description="Basic and acidic residues" evidence="1">
    <location>
        <begin position="124"/>
        <end position="136"/>
    </location>
</feature>
<dbReference type="PANTHER" id="PTHR31157:SF1">
    <property type="entry name" value="SCP DOMAIN-CONTAINING PROTEIN"/>
    <property type="match status" value="1"/>
</dbReference>
<dbReference type="PANTHER" id="PTHR31157">
    <property type="entry name" value="SCP DOMAIN-CONTAINING PROTEIN"/>
    <property type="match status" value="1"/>
</dbReference>
<dbReference type="OrthoDB" id="9783944at2"/>
<dbReference type="EMBL" id="JENJ01000006">
    <property type="protein sequence ID" value="KGM97825.1"/>
    <property type="molecule type" value="Genomic_DNA"/>
</dbReference>
<feature type="compositionally biased region" description="Low complexity" evidence="1">
    <location>
        <begin position="138"/>
        <end position="150"/>
    </location>
</feature>
<name>A0A0A0IDY9_CLONO</name>
<dbReference type="InterPro" id="IPR035940">
    <property type="entry name" value="CAP_sf"/>
</dbReference>
<proteinExistence type="predicted"/>
<gene>
    <name evidence="4" type="ORF">Z968_02155</name>
</gene>
<feature type="region of interest" description="Disordered" evidence="1">
    <location>
        <begin position="124"/>
        <end position="172"/>
    </location>
</feature>
<accession>A0A0A0IDY9</accession>
<keyword evidence="2" id="KW-0732">Signal</keyword>
<evidence type="ECO:0000256" key="1">
    <source>
        <dbReference type="SAM" id="MobiDB-lite"/>
    </source>
</evidence>
<comment type="caution">
    <text evidence="4">The sequence shown here is derived from an EMBL/GenBank/DDBJ whole genome shotgun (WGS) entry which is preliminary data.</text>
</comment>
<feature type="chain" id="PRO_5001963635" description="SCP domain-containing protein" evidence="2">
    <location>
        <begin position="24"/>
        <end position="318"/>
    </location>
</feature>
<dbReference type="SUPFAM" id="SSF55797">
    <property type="entry name" value="PR-1-like"/>
    <property type="match status" value="1"/>
</dbReference>
<dbReference type="Pfam" id="PF00188">
    <property type="entry name" value="CAP"/>
    <property type="match status" value="1"/>
</dbReference>
<evidence type="ECO:0000313" key="5">
    <source>
        <dbReference type="Proteomes" id="UP000030012"/>
    </source>
</evidence>
<dbReference type="InterPro" id="IPR014044">
    <property type="entry name" value="CAP_dom"/>
</dbReference>
<evidence type="ECO:0000256" key="2">
    <source>
        <dbReference type="SAM" id="SignalP"/>
    </source>
</evidence>
<evidence type="ECO:0000259" key="3">
    <source>
        <dbReference type="Pfam" id="PF00188"/>
    </source>
</evidence>
<evidence type="ECO:0000313" key="4">
    <source>
        <dbReference type="EMBL" id="KGM97825.1"/>
    </source>
</evidence>
<dbReference type="CDD" id="cd05379">
    <property type="entry name" value="CAP_bacterial"/>
    <property type="match status" value="1"/>
</dbReference>
<feature type="signal peptide" evidence="2">
    <location>
        <begin position="1"/>
        <end position="23"/>
    </location>
</feature>
<sequence>MKKKVLAAIIMASMMTIPSVVQAAERINVNRLYRQDICKTYTCVGEEFYKFLCKNLNLQNRTCSLEVTNTYDIVKLLNKPFTFNNTNTCVSNCQEYPYTDVDMKKNIFEYNDIKENTEIEVKNQDKPEVNNKEVNKETTPNNTVVSNSNLNKEENKNESVKPEVNKETTSNKKEEGKLTVAYKKAVNERMVQLVNELRASTGATPLKSIDVLNNLAEKRSEYMATTGEFSHNDKNGNFIFKDDLNRANYRWNSVGENIAQNYYSEDPNKLAEALFDQWKNSPGHYANMIKQDFNQIGFGIGISNDGKVYATQGFVGVR</sequence>
<organism evidence="4 5">
    <name type="scientific">Clostridium novyi A str. 4552</name>
    <dbReference type="NCBI Taxonomy" id="1444289"/>
    <lineage>
        <taxon>Bacteria</taxon>
        <taxon>Bacillati</taxon>
        <taxon>Bacillota</taxon>
        <taxon>Clostridia</taxon>
        <taxon>Eubacteriales</taxon>
        <taxon>Clostridiaceae</taxon>
        <taxon>Clostridium</taxon>
    </lineage>
</organism>
<dbReference type="Gene3D" id="3.40.33.10">
    <property type="entry name" value="CAP"/>
    <property type="match status" value="1"/>
</dbReference>
<protein>
    <recommendedName>
        <fullName evidence="3">SCP domain-containing protein</fullName>
    </recommendedName>
</protein>
<feature type="domain" description="SCP" evidence="3">
    <location>
        <begin position="192"/>
        <end position="312"/>
    </location>
</feature>